<keyword evidence="3" id="KW-0150">Chloroplast</keyword>
<dbReference type="GO" id="GO:0009534">
    <property type="term" value="C:chloroplast thylakoid"/>
    <property type="evidence" value="ECO:0007669"/>
    <property type="project" value="UniProtKB-SubCell"/>
</dbReference>
<keyword evidence="5" id="KW-0809">Transit peptide</keyword>
<dbReference type="PROSITE" id="PS50059">
    <property type="entry name" value="FKBP_PPIASE"/>
    <property type="match status" value="1"/>
</dbReference>
<organism evidence="12 13">
    <name type="scientific">Ceratodon purpureus</name>
    <name type="common">Fire moss</name>
    <name type="synonym">Dicranum purpureum</name>
    <dbReference type="NCBI Taxonomy" id="3225"/>
    <lineage>
        <taxon>Eukaryota</taxon>
        <taxon>Viridiplantae</taxon>
        <taxon>Streptophyta</taxon>
        <taxon>Embryophyta</taxon>
        <taxon>Bryophyta</taxon>
        <taxon>Bryophytina</taxon>
        <taxon>Bryopsida</taxon>
        <taxon>Dicranidae</taxon>
        <taxon>Pseudoditrichales</taxon>
        <taxon>Ditrichaceae</taxon>
        <taxon>Ceratodon</taxon>
    </lineage>
</organism>
<evidence type="ECO:0000256" key="8">
    <source>
        <dbReference type="ARBA" id="ARBA00023157"/>
    </source>
</evidence>
<evidence type="ECO:0000259" key="11">
    <source>
        <dbReference type="PROSITE" id="PS50059"/>
    </source>
</evidence>
<dbReference type="GO" id="GO:0003755">
    <property type="term" value="F:peptidyl-prolyl cis-trans isomerase activity"/>
    <property type="evidence" value="ECO:0007669"/>
    <property type="project" value="UniProtKB-KW"/>
</dbReference>
<keyword evidence="7 10" id="KW-0697">Rotamase</keyword>
<comment type="similarity">
    <text evidence="1">Belongs to the FKBP-type PPIase family.</text>
</comment>
<dbReference type="Proteomes" id="UP000822688">
    <property type="component" value="Chromosome 9"/>
</dbReference>
<dbReference type="FunFam" id="3.10.50.40:FF:000032">
    <property type="entry name" value="Peptidylprolyl isomerase"/>
    <property type="match status" value="1"/>
</dbReference>
<comment type="subcellular location">
    <subcellularLocation>
        <location evidence="9">Plastid</location>
        <location evidence="9">Chloroplast thylakoid</location>
    </subcellularLocation>
</comment>
<dbReference type="AlphaFoldDB" id="A0A8T0GUV6"/>
<dbReference type="PANTHER" id="PTHR47833">
    <property type="entry name" value="PHOTOSYNTHETIC NDH SUBUNIT OF LUMENAL LOCATION 4, CHLOROPLASTIC"/>
    <property type="match status" value="1"/>
</dbReference>
<evidence type="ECO:0000313" key="13">
    <source>
        <dbReference type="Proteomes" id="UP000822688"/>
    </source>
</evidence>
<keyword evidence="8" id="KW-1015">Disulfide bond</keyword>
<evidence type="ECO:0000256" key="7">
    <source>
        <dbReference type="ARBA" id="ARBA00023110"/>
    </source>
</evidence>
<evidence type="ECO:0000256" key="1">
    <source>
        <dbReference type="ARBA" id="ARBA00006577"/>
    </source>
</evidence>
<keyword evidence="10" id="KW-0413">Isomerase</keyword>
<dbReference type="InterPro" id="IPR001179">
    <property type="entry name" value="PPIase_FKBP_dom"/>
</dbReference>
<reference evidence="12" key="1">
    <citation type="submission" date="2020-06" db="EMBL/GenBank/DDBJ databases">
        <title>WGS assembly of Ceratodon purpureus strain R40.</title>
        <authorList>
            <person name="Carey S.B."/>
            <person name="Jenkins J."/>
            <person name="Shu S."/>
            <person name="Lovell J.T."/>
            <person name="Sreedasyam A."/>
            <person name="Maumus F."/>
            <person name="Tiley G.P."/>
            <person name="Fernandez-Pozo N."/>
            <person name="Barry K."/>
            <person name="Chen C."/>
            <person name="Wang M."/>
            <person name="Lipzen A."/>
            <person name="Daum C."/>
            <person name="Saski C.A."/>
            <person name="Payton A.C."/>
            <person name="Mcbreen J.C."/>
            <person name="Conrad R.E."/>
            <person name="Kollar L.M."/>
            <person name="Olsson S."/>
            <person name="Huttunen S."/>
            <person name="Landis J.B."/>
            <person name="Wickett N.J."/>
            <person name="Johnson M.G."/>
            <person name="Rensing S.A."/>
            <person name="Grimwood J."/>
            <person name="Schmutz J."/>
            <person name="Mcdaniel S.F."/>
        </authorList>
    </citation>
    <scope>NUCLEOTIDE SEQUENCE</scope>
    <source>
        <strain evidence="12">R40</strain>
    </source>
</reference>
<keyword evidence="4" id="KW-0934">Plastid</keyword>
<evidence type="ECO:0000256" key="10">
    <source>
        <dbReference type="PROSITE-ProRule" id="PRU00277"/>
    </source>
</evidence>
<name>A0A8T0GUV6_CERPU</name>
<proteinExistence type="inferred from homology"/>
<protein>
    <recommendedName>
        <fullName evidence="2 10">peptidylprolyl isomerase</fullName>
        <ecNumber evidence="2 10">5.2.1.8</ecNumber>
    </recommendedName>
</protein>
<evidence type="ECO:0000313" key="12">
    <source>
        <dbReference type="EMBL" id="KAG0561468.1"/>
    </source>
</evidence>
<evidence type="ECO:0000256" key="4">
    <source>
        <dbReference type="ARBA" id="ARBA00022640"/>
    </source>
</evidence>
<comment type="catalytic activity">
    <reaction evidence="10">
        <text>[protein]-peptidylproline (omega=180) = [protein]-peptidylproline (omega=0)</text>
        <dbReference type="Rhea" id="RHEA:16237"/>
        <dbReference type="Rhea" id="RHEA-COMP:10747"/>
        <dbReference type="Rhea" id="RHEA-COMP:10748"/>
        <dbReference type="ChEBI" id="CHEBI:83833"/>
        <dbReference type="ChEBI" id="CHEBI:83834"/>
        <dbReference type="EC" id="5.2.1.8"/>
    </reaction>
</comment>
<evidence type="ECO:0000256" key="3">
    <source>
        <dbReference type="ARBA" id="ARBA00022528"/>
    </source>
</evidence>
<dbReference type="EMBL" id="CM026430">
    <property type="protein sequence ID" value="KAG0561468.1"/>
    <property type="molecule type" value="Genomic_DNA"/>
</dbReference>
<dbReference type="SUPFAM" id="SSF54534">
    <property type="entry name" value="FKBP-like"/>
    <property type="match status" value="1"/>
</dbReference>
<dbReference type="EC" id="5.2.1.8" evidence="2 10"/>
<accession>A0A8T0GUV6</accession>
<gene>
    <name evidence="12" type="ORF">KC19_9G066700</name>
</gene>
<keyword evidence="13" id="KW-1185">Reference proteome</keyword>
<dbReference type="PANTHER" id="PTHR47833:SF2">
    <property type="entry name" value="PEPTIDYLPROLYL ISOMERASE"/>
    <property type="match status" value="1"/>
</dbReference>
<evidence type="ECO:0000256" key="9">
    <source>
        <dbReference type="ARBA" id="ARBA00046272"/>
    </source>
</evidence>
<dbReference type="InterPro" id="IPR044183">
    <property type="entry name" value="PNSL4/FKBP13-like"/>
</dbReference>
<keyword evidence="6" id="KW-0793">Thylakoid</keyword>
<evidence type="ECO:0000256" key="2">
    <source>
        <dbReference type="ARBA" id="ARBA00013194"/>
    </source>
</evidence>
<sequence>MASLCCTSSASALLAQPGCAVQSSLTKLSSPISLATPRRSVAVTCSAESSDDKSRVSCSRREVLGLGGLLAVGFSGLQAMVSPPEADAAQATCGEYNVTPSGLAYCDSEVGSGIAATKGMLIKAHYSGRLENGSQFDSSYSRGKPLTFRVGVGEVIRGWDQGILGTEGIPAMQAGGKRTLRIPANLGYGERGAGCRLGSCLIPPNSTLIFDVEFVGKA</sequence>
<dbReference type="Gene3D" id="3.10.50.40">
    <property type="match status" value="1"/>
</dbReference>
<feature type="domain" description="PPIase FKBP-type" evidence="11">
    <location>
        <begin position="119"/>
        <end position="218"/>
    </location>
</feature>
<comment type="caution">
    <text evidence="12">The sequence shown here is derived from an EMBL/GenBank/DDBJ whole genome shotgun (WGS) entry which is preliminary data.</text>
</comment>
<dbReference type="Pfam" id="PF00254">
    <property type="entry name" value="FKBP_C"/>
    <property type="match status" value="1"/>
</dbReference>
<dbReference type="InterPro" id="IPR046357">
    <property type="entry name" value="PPIase_dom_sf"/>
</dbReference>
<evidence type="ECO:0000256" key="5">
    <source>
        <dbReference type="ARBA" id="ARBA00022946"/>
    </source>
</evidence>
<evidence type="ECO:0000256" key="6">
    <source>
        <dbReference type="ARBA" id="ARBA00023078"/>
    </source>
</evidence>